<evidence type="ECO:0000256" key="6">
    <source>
        <dbReference type="ARBA" id="ARBA00023136"/>
    </source>
</evidence>
<evidence type="ECO:0000256" key="4">
    <source>
        <dbReference type="ARBA" id="ARBA00022692"/>
    </source>
</evidence>
<comment type="caution">
    <text evidence="9">The sequence shown here is derived from an EMBL/GenBank/DDBJ whole genome shotgun (WGS) entry which is preliminary data.</text>
</comment>
<dbReference type="PANTHER" id="PTHR48022:SF30">
    <property type="entry name" value="MAJOR FACILITATOR SUPERFAMILY (MFS) PROFILE DOMAIN-CONTAINING PROTEIN"/>
    <property type="match status" value="1"/>
</dbReference>
<feature type="transmembrane region" description="Helical" evidence="7">
    <location>
        <begin position="442"/>
        <end position="461"/>
    </location>
</feature>
<dbReference type="InterPro" id="IPR005828">
    <property type="entry name" value="MFS_sugar_transport-like"/>
</dbReference>
<evidence type="ECO:0000256" key="7">
    <source>
        <dbReference type="SAM" id="Phobius"/>
    </source>
</evidence>
<dbReference type="EMBL" id="JAWCUI010000035">
    <property type="protein sequence ID" value="KAL1893940.1"/>
    <property type="molecule type" value="Genomic_DNA"/>
</dbReference>
<feature type="transmembrane region" description="Helical" evidence="7">
    <location>
        <begin position="23"/>
        <end position="42"/>
    </location>
</feature>
<feature type="transmembrane region" description="Helical" evidence="7">
    <location>
        <begin position="318"/>
        <end position="335"/>
    </location>
</feature>
<feature type="transmembrane region" description="Helical" evidence="7">
    <location>
        <begin position="62"/>
        <end position="85"/>
    </location>
</feature>
<dbReference type="InterPro" id="IPR003663">
    <property type="entry name" value="Sugar/inositol_transpt"/>
</dbReference>
<reference evidence="9 10" key="1">
    <citation type="journal article" date="2024" name="IMA Fungus">
        <title>IMA Genome - F19 : A genome assembly and annotation guide to empower mycologists, including annotated draft genome sequences of Ceratocystis pirilliformis, Diaporthe australafricana, Fusarium ophioides, Paecilomyces lecythidis, and Sporothrix stenoceras.</title>
        <authorList>
            <person name="Aylward J."/>
            <person name="Wilson A.M."/>
            <person name="Visagie C.M."/>
            <person name="Spraker J."/>
            <person name="Barnes I."/>
            <person name="Buitendag C."/>
            <person name="Ceriani C."/>
            <person name="Del Mar Angel L."/>
            <person name="du Plessis D."/>
            <person name="Fuchs T."/>
            <person name="Gasser K."/>
            <person name="Kramer D."/>
            <person name="Li W."/>
            <person name="Munsamy K."/>
            <person name="Piso A."/>
            <person name="Price J.L."/>
            <person name="Sonnekus B."/>
            <person name="Thomas C."/>
            <person name="van der Nest A."/>
            <person name="van Dijk A."/>
            <person name="van Heerden A."/>
            <person name="van Vuuren N."/>
            <person name="Yilmaz N."/>
            <person name="Duong T.A."/>
            <person name="van der Merwe N.A."/>
            <person name="Wingfield M.J."/>
            <person name="Wingfield B.D."/>
        </authorList>
    </citation>
    <scope>NUCLEOTIDE SEQUENCE [LARGE SCALE GENOMIC DNA]</scope>
    <source>
        <strain evidence="9 10">CMW 5346</strain>
    </source>
</reference>
<feature type="transmembrane region" description="Helical" evidence="7">
    <location>
        <begin position="97"/>
        <end position="117"/>
    </location>
</feature>
<proteinExistence type="inferred from homology"/>
<dbReference type="SUPFAM" id="SSF103473">
    <property type="entry name" value="MFS general substrate transporter"/>
    <property type="match status" value="1"/>
</dbReference>
<feature type="transmembrane region" description="Helical" evidence="7">
    <location>
        <begin position="156"/>
        <end position="181"/>
    </location>
</feature>
<evidence type="ECO:0000259" key="8">
    <source>
        <dbReference type="PROSITE" id="PS50850"/>
    </source>
</evidence>
<gene>
    <name evidence="9" type="ORF">Sste5346_006081</name>
</gene>
<feature type="domain" description="Major facilitator superfamily (MFS) profile" evidence="8">
    <location>
        <begin position="28"/>
        <end position="465"/>
    </location>
</feature>
<dbReference type="Gene3D" id="1.20.1250.20">
    <property type="entry name" value="MFS general substrate transporter like domains"/>
    <property type="match status" value="1"/>
</dbReference>
<accession>A0ABR3Z1K4</accession>
<name>A0ABR3Z1K4_9PEZI</name>
<sequence length="511" mass="55244">MAPRHNDKIVAADGKSIQPHTSWANYAAILPITLGSFLYGYTSNVISGALALPSFIDKFLLVNGPAISGGILGVFLGGGVIGAMVQGPVSTRYGRRLGMCLGAFFLVLGSALTAGAINLAMFLVGRGLAGIGSSIAFTIAPVYISELSAAHARGFMVSFHIVALNSGYLISACASLGFSYVNHPIQWRLNFVINAAVSLLLMLSILLVPESPRWLAVKSRHDEALKILEKLHKSTNDPDNRLAKAEMYQIREQVRAESELPRGYLHILKTPSLRKRALCTMIVWLGCQSTGVLVIAFLNPTLFAGLGYGSTTQFGLSVAWFVACILGGALGGMLVDRFGRTLFMFIGTLCCLVCLVCETAIQARFLNTSNKPGLSAGVAFIFFFGFLYNFFYDVGSFVYTAEIWPSHLRSEGVTIAMVTFYCCSIAYVTPSTVAFATIGWKYYLVFIVLTTVMAAAVYFILPESAGLTLEEMCMQFGETPVVLFRDIAEEKAGPEAVMVENVNDNKEALTD</sequence>
<feature type="transmembrane region" description="Helical" evidence="7">
    <location>
        <begin position="342"/>
        <end position="361"/>
    </location>
</feature>
<feature type="transmembrane region" description="Helical" evidence="7">
    <location>
        <begin position="187"/>
        <end position="208"/>
    </location>
</feature>
<keyword evidence="10" id="KW-1185">Reference proteome</keyword>
<comment type="subcellular location">
    <subcellularLocation>
        <location evidence="1">Membrane</location>
        <topology evidence="1">Multi-pass membrane protein</topology>
    </subcellularLocation>
</comment>
<dbReference type="InterPro" id="IPR036259">
    <property type="entry name" value="MFS_trans_sf"/>
</dbReference>
<keyword evidence="5 7" id="KW-1133">Transmembrane helix</keyword>
<organism evidence="9 10">
    <name type="scientific">Sporothrix stenoceras</name>
    <dbReference type="NCBI Taxonomy" id="5173"/>
    <lineage>
        <taxon>Eukaryota</taxon>
        <taxon>Fungi</taxon>
        <taxon>Dikarya</taxon>
        <taxon>Ascomycota</taxon>
        <taxon>Pezizomycotina</taxon>
        <taxon>Sordariomycetes</taxon>
        <taxon>Sordariomycetidae</taxon>
        <taxon>Ophiostomatales</taxon>
        <taxon>Ophiostomataceae</taxon>
        <taxon>Sporothrix</taxon>
    </lineage>
</organism>
<evidence type="ECO:0000256" key="5">
    <source>
        <dbReference type="ARBA" id="ARBA00022989"/>
    </source>
</evidence>
<keyword evidence="4 7" id="KW-0812">Transmembrane</keyword>
<comment type="similarity">
    <text evidence="2">Belongs to the major facilitator superfamily. Sugar transporter (TC 2.A.1.1) family.</text>
</comment>
<evidence type="ECO:0000256" key="3">
    <source>
        <dbReference type="ARBA" id="ARBA00022448"/>
    </source>
</evidence>
<dbReference type="PRINTS" id="PR00171">
    <property type="entry name" value="SUGRTRNSPORT"/>
</dbReference>
<dbReference type="InterPro" id="IPR050360">
    <property type="entry name" value="MFS_Sugar_Transporters"/>
</dbReference>
<evidence type="ECO:0000256" key="1">
    <source>
        <dbReference type="ARBA" id="ARBA00004141"/>
    </source>
</evidence>
<feature type="transmembrane region" description="Helical" evidence="7">
    <location>
        <begin position="413"/>
        <end position="436"/>
    </location>
</feature>
<feature type="transmembrane region" description="Helical" evidence="7">
    <location>
        <begin position="277"/>
        <end position="298"/>
    </location>
</feature>
<evidence type="ECO:0000313" key="10">
    <source>
        <dbReference type="Proteomes" id="UP001583186"/>
    </source>
</evidence>
<keyword evidence="3" id="KW-0813">Transport</keyword>
<dbReference type="InterPro" id="IPR020846">
    <property type="entry name" value="MFS_dom"/>
</dbReference>
<protein>
    <recommendedName>
        <fullName evidence="8">Major facilitator superfamily (MFS) profile domain-containing protein</fullName>
    </recommendedName>
</protein>
<evidence type="ECO:0000313" key="9">
    <source>
        <dbReference type="EMBL" id="KAL1893940.1"/>
    </source>
</evidence>
<feature type="transmembrane region" description="Helical" evidence="7">
    <location>
        <begin position="123"/>
        <end position="144"/>
    </location>
</feature>
<evidence type="ECO:0000256" key="2">
    <source>
        <dbReference type="ARBA" id="ARBA00010992"/>
    </source>
</evidence>
<feature type="transmembrane region" description="Helical" evidence="7">
    <location>
        <begin position="373"/>
        <end position="392"/>
    </location>
</feature>
<dbReference type="Proteomes" id="UP001583186">
    <property type="component" value="Unassembled WGS sequence"/>
</dbReference>
<dbReference type="PROSITE" id="PS50850">
    <property type="entry name" value="MFS"/>
    <property type="match status" value="1"/>
</dbReference>
<dbReference type="Pfam" id="PF00083">
    <property type="entry name" value="Sugar_tr"/>
    <property type="match status" value="1"/>
</dbReference>
<dbReference type="PANTHER" id="PTHR48022">
    <property type="entry name" value="PLASTIDIC GLUCOSE TRANSPORTER 4"/>
    <property type="match status" value="1"/>
</dbReference>
<keyword evidence="6 7" id="KW-0472">Membrane</keyword>